<protein>
    <submittedName>
        <fullName evidence="1">Uncharacterized protein</fullName>
    </submittedName>
</protein>
<accession>A0ABY7GXN3</accession>
<evidence type="ECO:0000313" key="2">
    <source>
        <dbReference type="Proteomes" id="UP001164459"/>
    </source>
</evidence>
<name>A0ABY7GXN3_9BACT</name>
<keyword evidence="2" id="KW-1185">Reference proteome</keyword>
<proteinExistence type="predicted"/>
<evidence type="ECO:0000313" key="1">
    <source>
        <dbReference type="EMBL" id="WAS91738.1"/>
    </source>
</evidence>
<sequence>MLEHDALVEALEIQQRSRRLLRWIEAALDQRQLKFEEIHDEMSEQDAAAGWLAYNHRFLPEECRPAAATGPALQRFANFLASYLEVSYDLVESPMWEEREREGCACRCSVCFYLWQAPHLQPKRLNAVDAHRADLLLADHVAGLAEELGRPLDRPALLQLLTDPALAGDAALVTYGAELLRRCDGLPSGPETLALWRRFAWTPAGAPLRGFELRAEAILAAQQRLVTALAARPSPG</sequence>
<dbReference type="Proteomes" id="UP001164459">
    <property type="component" value="Chromosome"/>
</dbReference>
<reference evidence="1" key="1">
    <citation type="submission" date="2022-11" db="EMBL/GenBank/DDBJ databases">
        <title>Minimal conservation of predation-associated metabolite biosynthetic gene clusters underscores biosynthetic potential of Myxococcota including descriptions for ten novel species: Archangium lansinium sp. nov., Myxococcus landrumus sp. nov., Nannocystis bai.</title>
        <authorList>
            <person name="Ahearne A."/>
            <person name="Stevens C."/>
            <person name="Dowd S."/>
        </authorList>
    </citation>
    <scope>NUCLEOTIDE SEQUENCE</scope>
    <source>
        <strain evidence="1">Fl3</strain>
    </source>
</reference>
<organism evidence="1 2">
    <name type="scientific">Nannocystis punicea</name>
    <dbReference type="NCBI Taxonomy" id="2995304"/>
    <lineage>
        <taxon>Bacteria</taxon>
        <taxon>Pseudomonadati</taxon>
        <taxon>Myxococcota</taxon>
        <taxon>Polyangia</taxon>
        <taxon>Nannocystales</taxon>
        <taxon>Nannocystaceae</taxon>
        <taxon>Nannocystis</taxon>
    </lineage>
</organism>
<gene>
    <name evidence="1" type="ORF">O0S08_36615</name>
</gene>
<dbReference type="EMBL" id="CP114040">
    <property type="protein sequence ID" value="WAS91738.1"/>
    <property type="molecule type" value="Genomic_DNA"/>
</dbReference>
<dbReference type="RefSeq" id="WP_269034100.1">
    <property type="nucleotide sequence ID" value="NZ_CP114040.1"/>
</dbReference>